<protein>
    <recommendedName>
        <fullName evidence="3">RVT_2 domain-containing protein</fullName>
    </recommendedName>
</protein>
<comment type="caution">
    <text evidence="1">The sequence shown here is derived from an EMBL/GenBank/DDBJ whole genome shotgun (WGS) entry which is preliminary data.</text>
</comment>
<keyword evidence="2" id="KW-1185">Reference proteome</keyword>
<dbReference type="Proteomes" id="UP000187406">
    <property type="component" value="Unassembled WGS sequence"/>
</dbReference>
<sequence>MHAPKESHMEAALRVLKYLKREPGLGILMPSHSNLKLEAYCDSDWAKCPMTRRSLTGYCIKFGGSLISWKTKKQATISKSSAEAEYRAMASTTCEVIWILGLLKDLGVEGLNPVSLRSDNKAALHIVANPIYHERTKHIEIYCHLVREKIQRGIIKTTYIQTKEQPAHIFTKSLGKDQHKYLLSKLGVLNLYNTSSFEGEC</sequence>
<reference evidence="2" key="1">
    <citation type="submission" date="2016-04" db="EMBL/GenBank/DDBJ databases">
        <title>Cephalotus genome sequencing.</title>
        <authorList>
            <person name="Fukushima K."/>
            <person name="Hasebe M."/>
            <person name="Fang X."/>
        </authorList>
    </citation>
    <scope>NUCLEOTIDE SEQUENCE [LARGE SCALE GENOMIC DNA]</scope>
    <source>
        <strain evidence="2">cv. St1</strain>
    </source>
</reference>
<dbReference type="PANTHER" id="PTHR11439">
    <property type="entry name" value="GAG-POL-RELATED RETROTRANSPOSON"/>
    <property type="match status" value="1"/>
</dbReference>
<accession>A0A1Q3BCM8</accession>
<dbReference type="SUPFAM" id="SSF56672">
    <property type="entry name" value="DNA/RNA polymerases"/>
    <property type="match status" value="1"/>
</dbReference>
<dbReference type="CDD" id="cd09272">
    <property type="entry name" value="RNase_HI_RT_Ty1"/>
    <property type="match status" value="1"/>
</dbReference>
<dbReference type="InParanoid" id="A0A1Q3BCM8"/>
<dbReference type="EMBL" id="BDDD01000425">
    <property type="protein sequence ID" value="GAV65655.1"/>
    <property type="molecule type" value="Genomic_DNA"/>
</dbReference>
<name>A0A1Q3BCM8_CEPFO</name>
<evidence type="ECO:0000313" key="1">
    <source>
        <dbReference type="EMBL" id="GAV65655.1"/>
    </source>
</evidence>
<gene>
    <name evidence="1" type="ORF">CFOL_v3_09169</name>
</gene>
<dbReference type="OrthoDB" id="1731766at2759"/>
<dbReference type="PANTHER" id="PTHR11439:SF511">
    <property type="match status" value="1"/>
</dbReference>
<organism evidence="1 2">
    <name type="scientific">Cephalotus follicularis</name>
    <name type="common">Albany pitcher plant</name>
    <dbReference type="NCBI Taxonomy" id="3775"/>
    <lineage>
        <taxon>Eukaryota</taxon>
        <taxon>Viridiplantae</taxon>
        <taxon>Streptophyta</taxon>
        <taxon>Embryophyta</taxon>
        <taxon>Tracheophyta</taxon>
        <taxon>Spermatophyta</taxon>
        <taxon>Magnoliopsida</taxon>
        <taxon>eudicotyledons</taxon>
        <taxon>Gunneridae</taxon>
        <taxon>Pentapetalae</taxon>
        <taxon>rosids</taxon>
        <taxon>fabids</taxon>
        <taxon>Oxalidales</taxon>
        <taxon>Cephalotaceae</taxon>
        <taxon>Cephalotus</taxon>
    </lineage>
</organism>
<dbReference type="AlphaFoldDB" id="A0A1Q3BCM8"/>
<proteinExistence type="predicted"/>
<evidence type="ECO:0000313" key="2">
    <source>
        <dbReference type="Proteomes" id="UP000187406"/>
    </source>
</evidence>
<evidence type="ECO:0008006" key="3">
    <source>
        <dbReference type="Google" id="ProtNLM"/>
    </source>
</evidence>
<dbReference type="InterPro" id="IPR043502">
    <property type="entry name" value="DNA/RNA_pol_sf"/>
</dbReference>